<dbReference type="Pfam" id="PF25876">
    <property type="entry name" value="HH_MFP_RND"/>
    <property type="match status" value="1"/>
</dbReference>
<sequence length="394" mass="41355">MKLIPTILAASPRAKTFGREIVRPVTAMALVLALAACGQNEPAPPTAARPVRVATVEESKLANDTKLTGEIQAEKNVALGFRIGGRVSERPVNVGDRVAAGQVVARLDPVIERNALNAAKAALTAARGEVGTARNTFERQERLMAQGFTTRPRFDQALQAQETAQAQLENAEAQVELAQDRLGFTELRADVAGVVTARSVEPGEVVQAGQVIVQVARDDGRDAVFNVPARLLEAKTGDATIRIALAEDASVTAYGRVREVAPQADPVTRTFQVRVGLINPQEAMRLGSTVTGTMELTSAAIVAIPASALAQSGVSPAVWIVDPTSSTVSLRNVDVLRFDPNRVIVSQGLEPGEVIVTGGIQALHVGQRVSPLPEPKAGAGRSAAAVSPPTRPPS</sequence>
<dbReference type="PANTHER" id="PTHR30469:SF38">
    <property type="entry name" value="HLYD FAMILY SECRETION PROTEIN"/>
    <property type="match status" value="1"/>
</dbReference>
<keyword evidence="3" id="KW-0813">Transport</keyword>
<dbReference type="AlphaFoldDB" id="A0A1H5Z1B2"/>
<protein>
    <submittedName>
        <fullName evidence="10">RND family efflux transporter, MFP subunit</fullName>
    </submittedName>
</protein>
<dbReference type="Gene3D" id="2.40.30.170">
    <property type="match status" value="1"/>
</dbReference>
<dbReference type="InterPro" id="IPR058625">
    <property type="entry name" value="MdtA-like_BSH"/>
</dbReference>
<dbReference type="Pfam" id="PF25917">
    <property type="entry name" value="BSH_RND"/>
    <property type="match status" value="1"/>
</dbReference>
<dbReference type="Pfam" id="PF25954">
    <property type="entry name" value="Beta-barrel_RND_2"/>
    <property type="match status" value="1"/>
</dbReference>
<feature type="region of interest" description="Disordered" evidence="5">
    <location>
        <begin position="370"/>
        <end position="394"/>
    </location>
</feature>
<dbReference type="Pfam" id="PF25967">
    <property type="entry name" value="RND-MFP_C"/>
    <property type="match status" value="1"/>
</dbReference>
<dbReference type="SUPFAM" id="SSF111369">
    <property type="entry name" value="HlyD-like secretion proteins"/>
    <property type="match status" value="1"/>
</dbReference>
<evidence type="ECO:0000313" key="11">
    <source>
        <dbReference type="Proteomes" id="UP000236743"/>
    </source>
</evidence>
<dbReference type="RefSeq" id="WP_244595562.1">
    <property type="nucleotide sequence ID" value="NZ_FNUY01000004.1"/>
</dbReference>
<dbReference type="Gene3D" id="2.40.420.20">
    <property type="match status" value="1"/>
</dbReference>
<evidence type="ECO:0000313" key="10">
    <source>
        <dbReference type="EMBL" id="SEG30121.1"/>
    </source>
</evidence>
<evidence type="ECO:0000256" key="4">
    <source>
        <dbReference type="SAM" id="Coils"/>
    </source>
</evidence>
<evidence type="ECO:0000259" key="6">
    <source>
        <dbReference type="Pfam" id="PF25876"/>
    </source>
</evidence>
<name>A0A1H5Z1B2_9HYPH</name>
<gene>
    <name evidence="10" type="ORF">SAMN04488115_104202</name>
</gene>
<dbReference type="InterPro" id="IPR006143">
    <property type="entry name" value="RND_pump_MFP"/>
</dbReference>
<evidence type="ECO:0000259" key="7">
    <source>
        <dbReference type="Pfam" id="PF25917"/>
    </source>
</evidence>
<keyword evidence="4" id="KW-0175">Coiled coil</keyword>
<evidence type="ECO:0000256" key="3">
    <source>
        <dbReference type="ARBA" id="ARBA00022448"/>
    </source>
</evidence>
<comment type="similarity">
    <text evidence="2">Belongs to the membrane fusion protein (MFP) (TC 8.A.1) family.</text>
</comment>
<keyword evidence="11" id="KW-1185">Reference proteome</keyword>
<dbReference type="InterPro" id="IPR058627">
    <property type="entry name" value="MdtA-like_C"/>
</dbReference>
<evidence type="ECO:0000256" key="5">
    <source>
        <dbReference type="SAM" id="MobiDB-lite"/>
    </source>
</evidence>
<dbReference type="NCBIfam" id="TIGR01730">
    <property type="entry name" value="RND_mfp"/>
    <property type="match status" value="1"/>
</dbReference>
<dbReference type="Proteomes" id="UP000236743">
    <property type="component" value="Unassembled WGS sequence"/>
</dbReference>
<comment type="subcellular location">
    <subcellularLocation>
        <location evidence="1">Cell envelope</location>
    </subcellularLocation>
</comment>
<evidence type="ECO:0000256" key="1">
    <source>
        <dbReference type="ARBA" id="ARBA00004196"/>
    </source>
</evidence>
<dbReference type="InterPro" id="IPR058792">
    <property type="entry name" value="Beta-barrel_RND_2"/>
</dbReference>
<dbReference type="PANTHER" id="PTHR30469">
    <property type="entry name" value="MULTIDRUG RESISTANCE PROTEIN MDTA"/>
    <property type="match status" value="1"/>
</dbReference>
<feature type="domain" description="CusB-like beta-barrel" evidence="8">
    <location>
        <begin position="226"/>
        <end position="294"/>
    </location>
</feature>
<dbReference type="GO" id="GO:1990281">
    <property type="term" value="C:efflux pump complex"/>
    <property type="evidence" value="ECO:0007669"/>
    <property type="project" value="TreeGrafter"/>
</dbReference>
<feature type="domain" description="Multidrug resistance protein MdtA-like barrel-sandwich hybrid" evidence="7">
    <location>
        <begin position="77"/>
        <end position="211"/>
    </location>
</feature>
<evidence type="ECO:0000259" key="8">
    <source>
        <dbReference type="Pfam" id="PF25954"/>
    </source>
</evidence>
<dbReference type="Gene3D" id="2.40.50.100">
    <property type="match status" value="1"/>
</dbReference>
<evidence type="ECO:0000259" key="9">
    <source>
        <dbReference type="Pfam" id="PF25967"/>
    </source>
</evidence>
<accession>A0A1H5Z1B2</accession>
<dbReference type="Gene3D" id="1.10.287.470">
    <property type="entry name" value="Helix hairpin bin"/>
    <property type="match status" value="1"/>
</dbReference>
<feature type="coiled-coil region" evidence="4">
    <location>
        <begin position="154"/>
        <end position="188"/>
    </location>
</feature>
<dbReference type="EMBL" id="FNUY01000004">
    <property type="protein sequence ID" value="SEG30121.1"/>
    <property type="molecule type" value="Genomic_DNA"/>
</dbReference>
<evidence type="ECO:0000256" key="2">
    <source>
        <dbReference type="ARBA" id="ARBA00009477"/>
    </source>
</evidence>
<dbReference type="InterPro" id="IPR058624">
    <property type="entry name" value="MdtA-like_HH"/>
</dbReference>
<feature type="domain" description="Multidrug resistance protein MdtA-like C-terminal permuted SH3" evidence="9">
    <location>
        <begin position="302"/>
        <end position="361"/>
    </location>
</feature>
<reference evidence="10 11" key="1">
    <citation type="submission" date="2016-10" db="EMBL/GenBank/DDBJ databases">
        <authorList>
            <person name="de Groot N.N."/>
        </authorList>
    </citation>
    <scope>NUCLEOTIDE SEQUENCE [LARGE SCALE GENOMIC DNA]</scope>
    <source>
        <strain evidence="10 11">DSM 26656</strain>
    </source>
</reference>
<feature type="domain" description="Multidrug resistance protein MdtA-like alpha-helical hairpin" evidence="6">
    <location>
        <begin position="116"/>
        <end position="185"/>
    </location>
</feature>
<dbReference type="GO" id="GO:0015562">
    <property type="term" value="F:efflux transmembrane transporter activity"/>
    <property type="evidence" value="ECO:0007669"/>
    <property type="project" value="TreeGrafter"/>
</dbReference>
<proteinExistence type="inferred from homology"/>
<organism evidence="10 11">
    <name type="scientific">Bosea lathyri</name>
    <dbReference type="NCBI Taxonomy" id="1036778"/>
    <lineage>
        <taxon>Bacteria</taxon>
        <taxon>Pseudomonadati</taxon>
        <taxon>Pseudomonadota</taxon>
        <taxon>Alphaproteobacteria</taxon>
        <taxon>Hyphomicrobiales</taxon>
        <taxon>Boseaceae</taxon>
        <taxon>Bosea</taxon>
    </lineage>
</organism>